<protein>
    <submittedName>
        <fullName evidence="1">Uncharacterized protein</fullName>
    </submittedName>
</protein>
<proteinExistence type="predicted"/>
<sequence length="47" mass="5427">MERIGGFAEGLDKRKITKINMRKSTPRDKLISALFYRITVLFLAIDV</sequence>
<dbReference type="EMBL" id="JAGHKO010000002">
    <property type="protein sequence ID" value="MBO9201341.1"/>
    <property type="molecule type" value="Genomic_DNA"/>
</dbReference>
<evidence type="ECO:0000313" key="2">
    <source>
        <dbReference type="Proteomes" id="UP000677244"/>
    </source>
</evidence>
<dbReference type="Proteomes" id="UP000677244">
    <property type="component" value="Unassembled WGS sequence"/>
</dbReference>
<name>A0ABS3YVZ8_9BACT</name>
<keyword evidence="2" id="KW-1185">Reference proteome</keyword>
<accession>A0ABS3YVZ8</accession>
<dbReference type="RefSeq" id="WP_209139391.1">
    <property type="nucleotide sequence ID" value="NZ_JAGHKO010000002.1"/>
</dbReference>
<organism evidence="1 2">
    <name type="scientific">Niastella soli</name>
    <dbReference type="NCBI Taxonomy" id="2821487"/>
    <lineage>
        <taxon>Bacteria</taxon>
        <taxon>Pseudomonadati</taxon>
        <taxon>Bacteroidota</taxon>
        <taxon>Chitinophagia</taxon>
        <taxon>Chitinophagales</taxon>
        <taxon>Chitinophagaceae</taxon>
        <taxon>Niastella</taxon>
    </lineage>
</organism>
<gene>
    <name evidence="1" type="ORF">J7I42_13760</name>
</gene>
<reference evidence="1 2" key="1">
    <citation type="submission" date="2021-03" db="EMBL/GenBank/DDBJ databases">
        <title>Assistant Professor.</title>
        <authorList>
            <person name="Huq M.A."/>
        </authorList>
    </citation>
    <scope>NUCLEOTIDE SEQUENCE [LARGE SCALE GENOMIC DNA]</scope>
    <source>
        <strain evidence="1 2">MAH-29</strain>
    </source>
</reference>
<evidence type="ECO:0000313" key="1">
    <source>
        <dbReference type="EMBL" id="MBO9201341.1"/>
    </source>
</evidence>
<comment type="caution">
    <text evidence="1">The sequence shown here is derived from an EMBL/GenBank/DDBJ whole genome shotgun (WGS) entry which is preliminary data.</text>
</comment>